<dbReference type="OrthoDB" id="10680052at2759"/>
<dbReference type="GeneID" id="111154284"/>
<evidence type="ECO:0000256" key="1">
    <source>
        <dbReference type="SAM" id="MobiDB-lite"/>
    </source>
</evidence>
<sequence>MCPHPPSQAGRPARRGRRGPESLCASRGRAWSRRRSYKTRARSAGTGSARGPPFRLQNAGAGPGSRARPGAPAGVARQASGGASFHPRPSVFASLGLLPRGREQAGGGIQAWPPDPGPAGPSSRRGTRAQAARPCRVRGPGPGPGGEPGQGARSRAPEGPADSPPVRAPRDPPAPQCLAWGCAFHSPHADVAKGEEIILRRRFAFEEDGEAQREAPRNGIDLDINPGRLPPPPEPRGRAAPSPGRGSPPGRRPAGSAGLARLGRQPHQGTAGRGSPSPPPRARGLDARLCAAGAAGASTAPPRPTGLPSLSRVRSAAASSLPAPAARRPRSPGSPEAAKPPVSGRARTRAPALLRVARGDRVRLPQPPRPPQLRNRRP</sequence>
<keyword evidence="2" id="KW-1185">Reference proteome</keyword>
<feature type="region of interest" description="Disordered" evidence="1">
    <location>
        <begin position="1"/>
        <end position="180"/>
    </location>
</feature>
<reference evidence="3" key="1">
    <citation type="submission" date="2025-08" db="UniProtKB">
        <authorList>
            <consortium name="RefSeq"/>
        </authorList>
    </citation>
    <scope>IDENTIFICATION</scope>
    <source>
        <tissue evidence="3">Blood</tissue>
    </source>
</reference>
<dbReference type="AlphaFoldDB" id="A0A2Y9K7U6"/>
<feature type="compositionally biased region" description="Low complexity" evidence="1">
    <location>
        <begin position="238"/>
        <end position="263"/>
    </location>
</feature>
<feature type="region of interest" description="Disordered" evidence="1">
    <location>
        <begin position="206"/>
        <end position="378"/>
    </location>
</feature>
<feature type="compositionally biased region" description="Basic and acidic residues" evidence="1">
    <location>
        <begin position="206"/>
        <end position="216"/>
    </location>
</feature>
<name>A0A2Y9K7U6_ENHLU</name>
<dbReference type="Proteomes" id="UP000248482">
    <property type="component" value="Unplaced"/>
</dbReference>
<feature type="compositionally biased region" description="Low complexity" evidence="1">
    <location>
        <begin position="287"/>
        <end position="337"/>
    </location>
</feature>
<feature type="compositionally biased region" description="Basic residues" evidence="1">
    <location>
        <begin position="30"/>
        <end position="41"/>
    </location>
</feature>
<evidence type="ECO:0000313" key="2">
    <source>
        <dbReference type="Proteomes" id="UP000248482"/>
    </source>
</evidence>
<gene>
    <name evidence="3" type="primary">LOC111154284</name>
</gene>
<protein>
    <submittedName>
        <fullName evidence="3">Collagen alpha-1(I) chain-like</fullName>
    </submittedName>
</protein>
<organism evidence="2 3">
    <name type="scientific">Enhydra lutris kenyoni</name>
    <name type="common">northern sea otter</name>
    <dbReference type="NCBI Taxonomy" id="391180"/>
    <lineage>
        <taxon>Eukaryota</taxon>
        <taxon>Metazoa</taxon>
        <taxon>Chordata</taxon>
        <taxon>Craniata</taxon>
        <taxon>Vertebrata</taxon>
        <taxon>Euteleostomi</taxon>
        <taxon>Mammalia</taxon>
        <taxon>Eutheria</taxon>
        <taxon>Laurasiatheria</taxon>
        <taxon>Carnivora</taxon>
        <taxon>Caniformia</taxon>
        <taxon>Musteloidea</taxon>
        <taxon>Mustelidae</taxon>
        <taxon>Lutrinae</taxon>
        <taxon>Enhydra</taxon>
    </lineage>
</organism>
<dbReference type="RefSeq" id="XP_022369496.1">
    <property type="nucleotide sequence ID" value="XM_022513788.1"/>
</dbReference>
<feature type="compositionally biased region" description="Low complexity" evidence="1">
    <location>
        <begin position="64"/>
        <end position="79"/>
    </location>
</feature>
<dbReference type="KEGG" id="elk:111154284"/>
<feature type="compositionally biased region" description="Pro residues" evidence="1">
    <location>
        <begin position="162"/>
        <end position="175"/>
    </location>
</feature>
<evidence type="ECO:0000313" key="3">
    <source>
        <dbReference type="RefSeq" id="XP_022369496.1"/>
    </source>
</evidence>
<accession>A0A2Y9K7U6</accession>
<proteinExistence type="predicted"/>